<evidence type="ECO:0000313" key="3">
    <source>
        <dbReference type="Proteomes" id="UP001597115"/>
    </source>
</evidence>
<keyword evidence="3" id="KW-1185">Reference proteome</keyword>
<evidence type="ECO:0008006" key="4">
    <source>
        <dbReference type="Google" id="ProtNLM"/>
    </source>
</evidence>
<dbReference type="Proteomes" id="UP001597115">
    <property type="component" value="Unassembled WGS sequence"/>
</dbReference>
<name>A0ABW4HYH2_9SPHN</name>
<dbReference type="PROSITE" id="PS51257">
    <property type="entry name" value="PROKAR_LIPOPROTEIN"/>
    <property type="match status" value="1"/>
</dbReference>
<sequence>MRKALVIGSTLLGAGCATAPPPAVPVAPPIISTSGLERVLGHDAHDLVALFGEPELDVREDQARKLQFVGPICVLDAYLYSKNGREPVVTYLDARQPDGRDIDRASCVAALIANKKR</sequence>
<reference evidence="3" key="1">
    <citation type="journal article" date="2019" name="Int. J. Syst. Evol. Microbiol.">
        <title>The Global Catalogue of Microorganisms (GCM) 10K type strain sequencing project: providing services to taxonomists for standard genome sequencing and annotation.</title>
        <authorList>
            <consortium name="The Broad Institute Genomics Platform"/>
            <consortium name="The Broad Institute Genome Sequencing Center for Infectious Disease"/>
            <person name="Wu L."/>
            <person name="Ma J."/>
        </authorList>
    </citation>
    <scope>NUCLEOTIDE SEQUENCE [LARGE SCALE GENOMIC DNA]</scope>
    <source>
        <strain evidence="3">CGMCC 1.16275</strain>
    </source>
</reference>
<organism evidence="2 3">
    <name type="scientific">Sphingomonas tabacisoli</name>
    <dbReference type="NCBI Taxonomy" id="2249466"/>
    <lineage>
        <taxon>Bacteria</taxon>
        <taxon>Pseudomonadati</taxon>
        <taxon>Pseudomonadota</taxon>
        <taxon>Alphaproteobacteria</taxon>
        <taxon>Sphingomonadales</taxon>
        <taxon>Sphingomonadaceae</taxon>
        <taxon>Sphingomonas</taxon>
    </lineage>
</organism>
<evidence type="ECO:0000256" key="1">
    <source>
        <dbReference type="SAM" id="SignalP"/>
    </source>
</evidence>
<protein>
    <recommendedName>
        <fullName evidence="4">Lipoprotein</fullName>
    </recommendedName>
</protein>
<proteinExistence type="predicted"/>
<feature type="chain" id="PRO_5047305415" description="Lipoprotein" evidence="1">
    <location>
        <begin position="20"/>
        <end position="117"/>
    </location>
</feature>
<dbReference type="RefSeq" id="WP_380885898.1">
    <property type="nucleotide sequence ID" value="NZ_JBHUDY010000001.1"/>
</dbReference>
<gene>
    <name evidence="2" type="ORF">ACFSCW_00765</name>
</gene>
<comment type="caution">
    <text evidence="2">The sequence shown here is derived from an EMBL/GenBank/DDBJ whole genome shotgun (WGS) entry which is preliminary data.</text>
</comment>
<dbReference type="EMBL" id="JBHUDY010000001">
    <property type="protein sequence ID" value="MFD1610326.1"/>
    <property type="molecule type" value="Genomic_DNA"/>
</dbReference>
<accession>A0ABW4HYH2</accession>
<keyword evidence="1" id="KW-0732">Signal</keyword>
<evidence type="ECO:0000313" key="2">
    <source>
        <dbReference type="EMBL" id="MFD1610326.1"/>
    </source>
</evidence>
<feature type="signal peptide" evidence="1">
    <location>
        <begin position="1"/>
        <end position="19"/>
    </location>
</feature>